<evidence type="ECO:0000256" key="1">
    <source>
        <dbReference type="ARBA" id="ARBA00001971"/>
    </source>
</evidence>
<dbReference type="PROSITE" id="PS00086">
    <property type="entry name" value="CYTOCHROME_P450"/>
    <property type="match status" value="1"/>
</dbReference>
<evidence type="ECO:0000256" key="4">
    <source>
        <dbReference type="ARBA" id="ARBA00023004"/>
    </source>
</evidence>
<dbReference type="EMBL" id="CDPU01000001">
    <property type="protein sequence ID" value="CEO44841.1"/>
    <property type="molecule type" value="Genomic_DNA"/>
</dbReference>
<dbReference type="InterPro" id="IPR001128">
    <property type="entry name" value="Cyt_P450"/>
</dbReference>
<keyword evidence="2 5" id="KW-0349">Heme</keyword>
<reference evidence="8" key="1">
    <citation type="submission" date="2015-01" db="EMBL/GenBank/DDBJ databases">
        <authorList>
            <person name="Durling Mikael"/>
        </authorList>
    </citation>
    <scope>NUCLEOTIDE SEQUENCE</scope>
</reference>
<dbReference type="GO" id="GO:0020037">
    <property type="term" value="F:heme binding"/>
    <property type="evidence" value="ECO:0007669"/>
    <property type="project" value="InterPro"/>
</dbReference>
<dbReference type="SUPFAM" id="SSF48264">
    <property type="entry name" value="Cytochrome P450"/>
    <property type="match status" value="1"/>
</dbReference>
<feature type="signal peptide" evidence="7">
    <location>
        <begin position="1"/>
        <end position="25"/>
    </location>
</feature>
<evidence type="ECO:0008006" key="9">
    <source>
        <dbReference type="Google" id="ProtNLM"/>
    </source>
</evidence>
<evidence type="ECO:0000256" key="5">
    <source>
        <dbReference type="PIRSR" id="PIRSR602401-1"/>
    </source>
</evidence>
<evidence type="ECO:0000256" key="3">
    <source>
        <dbReference type="ARBA" id="ARBA00022723"/>
    </source>
</evidence>
<dbReference type="PRINTS" id="PR00463">
    <property type="entry name" value="EP450I"/>
</dbReference>
<feature type="chain" id="PRO_5002117599" description="Cytochrome P450" evidence="7">
    <location>
        <begin position="26"/>
        <end position="500"/>
    </location>
</feature>
<evidence type="ECO:0000256" key="6">
    <source>
        <dbReference type="RuleBase" id="RU000461"/>
    </source>
</evidence>
<dbReference type="InterPro" id="IPR036396">
    <property type="entry name" value="Cyt_P450_sf"/>
</dbReference>
<gene>
    <name evidence="8" type="ORF">BN869_000000896_1</name>
</gene>
<name>A0A0B7JQQ7_BIOOC</name>
<dbReference type="PANTHER" id="PTHR24305">
    <property type="entry name" value="CYTOCHROME P450"/>
    <property type="match status" value="1"/>
</dbReference>
<dbReference type="InterPro" id="IPR050121">
    <property type="entry name" value="Cytochrome_P450_monoxygenase"/>
</dbReference>
<dbReference type="AlphaFoldDB" id="A0A0B7JQQ7"/>
<evidence type="ECO:0000313" key="8">
    <source>
        <dbReference type="EMBL" id="CEO44841.1"/>
    </source>
</evidence>
<keyword evidence="3 5" id="KW-0479">Metal-binding</keyword>
<keyword evidence="7" id="KW-0732">Signal</keyword>
<dbReference type="Gene3D" id="1.10.630.10">
    <property type="entry name" value="Cytochrome P450"/>
    <property type="match status" value="1"/>
</dbReference>
<evidence type="ECO:0000256" key="7">
    <source>
        <dbReference type="SAM" id="SignalP"/>
    </source>
</evidence>
<dbReference type="PRINTS" id="PR00385">
    <property type="entry name" value="P450"/>
</dbReference>
<dbReference type="GO" id="GO:0005506">
    <property type="term" value="F:iron ion binding"/>
    <property type="evidence" value="ECO:0007669"/>
    <property type="project" value="InterPro"/>
</dbReference>
<dbReference type="InterPro" id="IPR002401">
    <property type="entry name" value="Cyt_P450_E_grp-I"/>
</dbReference>
<comment type="cofactor">
    <cofactor evidence="1 5">
        <name>heme</name>
        <dbReference type="ChEBI" id="CHEBI:30413"/>
    </cofactor>
</comment>
<sequence>MILTWTLLPVVAAAWLALYLWQCWTSPVSQVPGTTLSRFTSAPLRWHEFRANRTLYIHSLHLKYGPVVRLAPGELSFTSYEAVKEIYGSFGSGYDKTKFYNMFRVFGRRTMFSTLEKNDVRGFYPQDWIQWISAYVKQHAKRKRIIADRYANSNVVKPAAVSGIESRALEFTRQCEEASGSSVDIYMKLHSYACDGVTHNLFHPFGSNCLQNEEDRIMMHQATNDNSLQSRLLQHHYPVIYTYMSRIIDLFLEPRATPLANAFINEKSNATDPAPFTLLSRLQEKIGSDLDVTDIAAECQDHMVAGIDTTGDALCFLMWQLSQPESAHIMQDLQKELRANRDTNFDKLPFLDAVVQEGLRCFPAIPMSLPRHVPQDGRNIDGYFIPQGTIVSSQAYSVNRHNSDVFPDPDRFNPYRWMEPEGDAERRRLMFSFSHGGRGCVGKHLAFLEMKLLLRHVYVKFTTVPDPATTRESMIFHDQIISSRPLGQNCLLKFVPIAED</sequence>
<organism evidence="8">
    <name type="scientific">Bionectria ochroleuca</name>
    <name type="common">Gliocladium roseum</name>
    <dbReference type="NCBI Taxonomy" id="29856"/>
    <lineage>
        <taxon>Eukaryota</taxon>
        <taxon>Fungi</taxon>
        <taxon>Dikarya</taxon>
        <taxon>Ascomycota</taxon>
        <taxon>Pezizomycotina</taxon>
        <taxon>Sordariomycetes</taxon>
        <taxon>Hypocreomycetidae</taxon>
        <taxon>Hypocreales</taxon>
        <taxon>Bionectriaceae</taxon>
        <taxon>Clonostachys</taxon>
    </lineage>
</organism>
<evidence type="ECO:0000256" key="2">
    <source>
        <dbReference type="ARBA" id="ARBA00022617"/>
    </source>
</evidence>
<dbReference type="Pfam" id="PF00067">
    <property type="entry name" value="p450"/>
    <property type="match status" value="1"/>
</dbReference>
<dbReference type="GO" id="GO:0004497">
    <property type="term" value="F:monooxygenase activity"/>
    <property type="evidence" value="ECO:0007669"/>
    <property type="project" value="UniProtKB-KW"/>
</dbReference>
<dbReference type="PANTHER" id="PTHR24305:SF164">
    <property type="entry name" value="P450, PUTATIVE (EUROFUNG)-RELATED"/>
    <property type="match status" value="1"/>
</dbReference>
<protein>
    <recommendedName>
        <fullName evidence="9">Cytochrome P450</fullName>
    </recommendedName>
</protein>
<feature type="binding site" description="axial binding residue" evidence="5">
    <location>
        <position position="440"/>
    </location>
    <ligand>
        <name>heme</name>
        <dbReference type="ChEBI" id="CHEBI:30413"/>
    </ligand>
    <ligandPart>
        <name>Fe</name>
        <dbReference type="ChEBI" id="CHEBI:18248"/>
    </ligandPart>
</feature>
<keyword evidence="6" id="KW-0503">Monooxygenase</keyword>
<accession>A0A0B7JQQ7</accession>
<keyword evidence="4 5" id="KW-0408">Iron</keyword>
<comment type="similarity">
    <text evidence="6">Belongs to the cytochrome P450 family.</text>
</comment>
<proteinExistence type="inferred from homology"/>
<keyword evidence="6" id="KW-0560">Oxidoreductase</keyword>
<dbReference type="InterPro" id="IPR017972">
    <property type="entry name" value="Cyt_P450_CS"/>
</dbReference>
<dbReference type="GO" id="GO:0016705">
    <property type="term" value="F:oxidoreductase activity, acting on paired donors, with incorporation or reduction of molecular oxygen"/>
    <property type="evidence" value="ECO:0007669"/>
    <property type="project" value="InterPro"/>
</dbReference>